<name>I4YTE2_9HYPH</name>
<dbReference type="EMBL" id="JH660645">
    <property type="protein sequence ID" value="EIM27234.1"/>
    <property type="molecule type" value="Genomic_DNA"/>
</dbReference>
<gene>
    <name evidence="1" type="ORF">MicloDRAFT_00037920</name>
</gene>
<sequence>MEPKLGRWVLELMSDAAATLRTALALIKEAQAARVRVHVRSMLLQVNKRPQSRLQKAA</sequence>
<accession>I4YTE2</accession>
<dbReference type="Proteomes" id="UP000003947">
    <property type="component" value="Unassembled WGS sequence"/>
</dbReference>
<keyword evidence="2" id="KW-1185">Reference proteome</keyword>
<proteinExistence type="predicted"/>
<dbReference type="AlphaFoldDB" id="I4YTE2"/>
<organism evidence="1 2">
    <name type="scientific">Microvirga lotononidis</name>
    <dbReference type="NCBI Taxonomy" id="864069"/>
    <lineage>
        <taxon>Bacteria</taxon>
        <taxon>Pseudomonadati</taxon>
        <taxon>Pseudomonadota</taxon>
        <taxon>Alphaproteobacteria</taxon>
        <taxon>Hyphomicrobiales</taxon>
        <taxon>Methylobacteriaceae</taxon>
        <taxon>Microvirga</taxon>
    </lineage>
</organism>
<dbReference type="HOGENOM" id="CLU_2974413_0_0_5"/>
<protein>
    <recommendedName>
        <fullName evidence="3">Transposase</fullName>
    </recommendedName>
</protein>
<evidence type="ECO:0000313" key="1">
    <source>
        <dbReference type="EMBL" id="EIM27234.1"/>
    </source>
</evidence>
<dbReference type="PATRIC" id="fig|864069.3.peg.4122"/>
<reference evidence="1 2" key="1">
    <citation type="submission" date="2012-02" db="EMBL/GenBank/DDBJ databases">
        <title>Improved High-Quality Draft sequence of Microvirga sp. WSM3557.</title>
        <authorList>
            <consortium name="US DOE Joint Genome Institute"/>
            <person name="Lucas S."/>
            <person name="Han J."/>
            <person name="Lapidus A."/>
            <person name="Cheng J.-F."/>
            <person name="Goodwin L."/>
            <person name="Pitluck S."/>
            <person name="Peters L."/>
            <person name="Zhang X."/>
            <person name="Detter J.C."/>
            <person name="Han C."/>
            <person name="Tapia R."/>
            <person name="Land M."/>
            <person name="Hauser L."/>
            <person name="Kyrpides N."/>
            <person name="Ivanova N."/>
            <person name="Pagani I."/>
            <person name="Brau L."/>
            <person name="Yates R."/>
            <person name="O'Hara G."/>
            <person name="Rui T."/>
            <person name="Howieson J."/>
            <person name="Reeve W."/>
            <person name="Woyke T."/>
        </authorList>
    </citation>
    <scope>NUCLEOTIDE SEQUENCE [LARGE SCALE GENOMIC DNA]</scope>
    <source>
        <strain evidence="1 2">WSM3557</strain>
    </source>
</reference>
<dbReference type="RefSeq" id="WP_009763284.1">
    <property type="nucleotide sequence ID" value="NZ_CP141048.1"/>
</dbReference>
<evidence type="ECO:0000313" key="2">
    <source>
        <dbReference type="Proteomes" id="UP000003947"/>
    </source>
</evidence>
<evidence type="ECO:0008006" key="3">
    <source>
        <dbReference type="Google" id="ProtNLM"/>
    </source>
</evidence>